<dbReference type="NCBIfam" id="TIGR00180">
    <property type="entry name" value="parB_part"/>
    <property type="match status" value="1"/>
</dbReference>
<dbReference type="SUPFAM" id="SSF110849">
    <property type="entry name" value="ParB/Sulfiredoxin"/>
    <property type="match status" value="1"/>
</dbReference>
<comment type="similarity">
    <text evidence="2">Belongs to the ParB family.</text>
</comment>
<evidence type="ECO:0000256" key="3">
    <source>
        <dbReference type="ARBA" id="ARBA00022490"/>
    </source>
</evidence>
<dbReference type="InterPro" id="IPR050336">
    <property type="entry name" value="Chromosome_partition/occlusion"/>
</dbReference>
<dbReference type="GO" id="GO:0003677">
    <property type="term" value="F:DNA binding"/>
    <property type="evidence" value="ECO:0007669"/>
    <property type="project" value="UniProtKB-KW"/>
</dbReference>
<evidence type="ECO:0000256" key="2">
    <source>
        <dbReference type="ARBA" id="ARBA00006295"/>
    </source>
</evidence>
<dbReference type="Gene3D" id="3.90.1530.30">
    <property type="match status" value="1"/>
</dbReference>
<gene>
    <name evidence="9" type="ORF">SAMN02745118_01849</name>
</gene>
<keyword evidence="10" id="KW-1185">Reference proteome</keyword>
<dbReference type="RefSeq" id="WP_200806450.1">
    <property type="nucleotide sequence ID" value="NZ_FUWM01000015.1"/>
</dbReference>
<dbReference type="GO" id="GO:0045881">
    <property type="term" value="P:positive regulation of sporulation resulting in formation of a cellular spore"/>
    <property type="evidence" value="ECO:0007669"/>
    <property type="project" value="TreeGrafter"/>
</dbReference>
<dbReference type="PROSITE" id="PS50943">
    <property type="entry name" value="HTH_CROC1"/>
    <property type="match status" value="1"/>
</dbReference>
<dbReference type="EMBL" id="FUWM01000015">
    <property type="protein sequence ID" value="SJZ80047.1"/>
    <property type="molecule type" value="Genomic_DNA"/>
</dbReference>
<dbReference type="FunFam" id="1.10.10.2830:FF:000001">
    <property type="entry name" value="Chromosome partitioning protein ParB"/>
    <property type="match status" value="1"/>
</dbReference>
<keyword evidence="6" id="KW-0717">Septation</keyword>
<dbReference type="FunFam" id="3.90.1530.30:FF:000001">
    <property type="entry name" value="Chromosome partitioning protein ParB"/>
    <property type="match status" value="1"/>
</dbReference>
<comment type="subcellular location">
    <subcellularLocation>
        <location evidence="1">Cytoplasm</location>
        <location evidence="1">Nucleoid</location>
    </subcellularLocation>
</comment>
<feature type="domain" description="HTH cro/C1-type" evidence="8">
    <location>
        <begin position="158"/>
        <end position="176"/>
    </location>
</feature>
<dbReference type="GO" id="GO:0007059">
    <property type="term" value="P:chromosome segregation"/>
    <property type="evidence" value="ECO:0007669"/>
    <property type="project" value="TreeGrafter"/>
</dbReference>
<evidence type="ECO:0000256" key="6">
    <source>
        <dbReference type="ARBA" id="ARBA00023210"/>
    </source>
</evidence>
<dbReference type="Proteomes" id="UP000190625">
    <property type="component" value="Unassembled WGS sequence"/>
</dbReference>
<dbReference type="InterPro" id="IPR023705">
    <property type="entry name" value="Nucleoid_occlusion_protein"/>
</dbReference>
<dbReference type="NCBIfam" id="TIGR04285">
    <property type="entry name" value="nucleoid_noc"/>
    <property type="match status" value="1"/>
</dbReference>
<keyword evidence="7" id="KW-0131">Cell cycle</keyword>
<dbReference type="SMART" id="SM00470">
    <property type="entry name" value="ParB"/>
    <property type="match status" value="1"/>
</dbReference>
<sequence length="302" mass="35056">MKNQLSKLLGFKAKGEGLDNSRKNGNNLEELDCPIENDKKRDIKCISVEEIEPNPYQPRVEFNEDELRELANSIEKHGIIQPLTVKKKVEEKGYELIAGERRLRASKLINLEKVPAIIREFEEKEMAEIALIENLQRKDLNFLEEAVGYKKLLEVFSLTQKELADQIGKSQSTIANKLRLLKLSDEIQELVKDPNVTERHTRALLKLPNKKLRKSVIEEVIKNGYTVREMEAFIEQILKELNNEEDTEEEKGSVVKYFEDVRLSLNTIRKTIKDIEESGLDVEVEEIDEDEYIEVKIRLPKK</sequence>
<proteinExistence type="inferred from homology"/>
<evidence type="ECO:0000256" key="1">
    <source>
        <dbReference type="ARBA" id="ARBA00004453"/>
    </source>
</evidence>
<accession>A0A1T4NLT2</accession>
<dbReference type="GO" id="GO:0000917">
    <property type="term" value="P:division septum assembly"/>
    <property type="evidence" value="ECO:0007669"/>
    <property type="project" value="UniProtKB-KW"/>
</dbReference>
<dbReference type="PANTHER" id="PTHR33375:SF8">
    <property type="entry name" value="NUCLEOID OCCLUSION PROTEIN"/>
    <property type="match status" value="1"/>
</dbReference>
<dbReference type="STRING" id="142842.SAMN02745118_01849"/>
<dbReference type="InterPro" id="IPR003115">
    <property type="entry name" value="ParB_N"/>
</dbReference>
<dbReference type="SUPFAM" id="SSF109709">
    <property type="entry name" value="KorB DNA-binding domain-like"/>
    <property type="match status" value="1"/>
</dbReference>
<dbReference type="GO" id="GO:0005694">
    <property type="term" value="C:chromosome"/>
    <property type="evidence" value="ECO:0007669"/>
    <property type="project" value="TreeGrafter"/>
</dbReference>
<dbReference type="Pfam" id="PF17762">
    <property type="entry name" value="HTH_ParB"/>
    <property type="match status" value="1"/>
</dbReference>
<evidence type="ECO:0000256" key="4">
    <source>
        <dbReference type="ARBA" id="ARBA00022618"/>
    </source>
</evidence>
<dbReference type="PANTHER" id="PTHR33375">
    <property type="entry name" value="CHROMOSOME-PARTITIONING PROTEIN PARB-RELATED"/>
    <property type="match status" value="1"/>
</dbReference>
<dbReference type="GO" id="GO:0009295">
    <property type="term" value="C:nucleoid"/>
    <property type="evidence" value="ECO:0007669"/>
    <property type="project" value="UniProtKB-SubCell"/>
</dbReference>
<dbReference type="InterPro" id="IPR001387">
    <property type="entry name" value="Cro/C1-type_HTH"/>
</dbReference>
<dbReference type="InterPro" id="IPR041468">
    <property type="entry name" value="HTH_ParB/Spo0J"/>
</dbReference>
<reference evidence="10" key="1">
    <citation type="submission" date="2017-02" db="EMBL/GenBank/DDBJ databases">
        <authorList>
            <person name="Varghese N."/>
            <person name="Submissions S."/>
        </authorList>
    </citation>
    <scope>NUCLEOTIDE SEQUENCE [LARGE SCALE GENOMIC DNA]</scope>
    <source>
        <strain evidence="10">ATCC BAA-73</strain>
    </source>
</reference>
<dbReference type="AlphaFoldDB" id="A0A1T4NLT2"/>
<name>A0A1T4NLT2_9FIRM</name>
<dbReference type="InterPro" id="IPR036086">
    <property type="entry name" value="ParB/Sulfiredoxin_sf"/>
</dbReference>
<dbReference type="CDD" id="cd16393">
    <property type="entry name" value="SPO0J_N"/>
    <property type="match status" value="1"/>
</dbReference>
<dbReference type="Gene3D" id="1.10.10.2830">
    <property type="match status" value="1"/>
</dbReference>
<keyword evidence="3" id="KW-0963">Cytoplasm</keyword>
<protein>
    <submittedName>
        <fullName evidence="9">Chromosome partitioning protein, ParB family</fullName>
    </submittedName>
</protein>
<evidence type="ECO:0000256" key="5">
    <source>
        <dbReference type="ARBA" id="ARBA00023125"/>
    </source>
</evidence>
<dbReference type="Pfam" id="PF02195">
    <property type="entry name" value="ParB_N"/>
    <property type="match status" value="1"/>
</dbReference>
<evidence type="ECO:0000256" key="7">
    <source>
        <dbReference type="ARBA" id="ARBA00023306"/>
    </source>
</evidence>
<evidence type="ECO:0000313" key="10">
    <source>
        <dbReference type="Proteomes" id="UP000190625"/>
    </source>
</evidence>
<keyword evidence="4" id="KW-0132">Cell division</keyword>
<evidence type="ECO:0000259" key="8">
    <source>
        <dbReference type="PROSITE" id="PS50943"/>
    </source>
</evidence>
<dbReference type="InterPro" id="IPR004437">
    <property type="entry name" value="ParB/RepB/Spo0J"/>
</dbReference>
<keyword evidence="5" id="KW-0238">DNA-binding</keyword>
<evidence type="ECO:0000313" key="9">
    <source>
        <dbReference type="EMBL" id="SJZ80047.1"/>
    </source>
</evidence>
<organism evidence="9 10">
    <name type="scientific">Selenihalanaerobacter shriftii</name>
    <dbReference type="NCBI Taxonomy" id="142842"/>
    <lineage>
        <taxon>Bacteria</taxon>
        <taxon>Bacillati</taxon>
        <taxon>Bacillota</taxon>
        <taxon>Clostridia</taxon>
        <taxon>Halanaerobiales</taxon>
        <taxon>Halobacteroidaceae</taxon>
        <taxon>Selenihalanaerobacter</taxon>
    </lineage>
</organism>